<evidence type="ECO:0000256" key="1">
    <source>
        <dbReference type="PROSITE-ProRule" id="PRU00409"/>
    </source>
</evidence>
<name>A0A8H7MJI6_9PLEO</name>
<sequence>MMKSYGRFTVPNSTTLVATDDIPYVLKNRALHYPIMVEPVRGRGSHGVKLYTDEEVFLAHAHFLSKELSEIIVEEYLDGEEATVTMMPPSKSKPGEYWALPVVTRFNHRDDIAPYNRSVAVPANSRVVGTAECSQDLANNRSARECGTAQSHCPDSHRHQTL</sequence>
<proteinExistence type="predicted"/>
<dbReference type="Proteomes" id="UP000651452">
    <property type="component" value="Unassembled WGS sequence"/>
</dbReference>
<dbReference type="GO" id="GO:0046872">
    <property type="term" value="F:metal ion binding"/>
    <property type="evidence" value="ECO:0007669"/>
    <property type="project" value="InterPro"/>
</dbReference>
<protein>
    <recommendedName>
        <fullName evidence="2">ATP-grasp domain-containing protein</fullName>
    </recommendedName>
</protein>
<dbReference type="InterPro" id="IPR011761">
    <property type="entry name" value="ATP-grasp"/>
</dbReference>
<evidence type="ECO:0000313" key="4">
    <source>
        <dbReference type="Proteomes" id="UP000651452"/>
    </source>
</evidence>
<gene>
    <name evidence="3" type="ORF">EKO04_004944</name>
</gene>
<organism evidence="3 4">
    <name type="scientific">Ascochyta lentis</name>
    <dbReference type="NCBI Taxonomy" id="205686"/>
    <lineage>
        <taxon>Eukaryota</taxon>
        <taxon>Fungi</taxon>
        <taxon>Dikarya</taxon>
        <taxon>Ascomycota</taxon>
        <taxon>Pezizomycotina</taxon>
        <taxon>Dothideomycetes</taxon>
        <taxon>Pleosporomycetidae</taxon>
        <taxon>Pleosporales</taxon>
        <taxon>Pleosporineae</taxon>
        <taxon>Didymellaceae</taxon>
        <taxon>Ascochyta</taxon>
    </lineage>
</organism>
<dbReference type="EMBL" id="RZGK01000008">
    <property type="protein sequence ID" value="KAF9697090.1"/>
    <property type="molecule type" value="Genomic_DNA"/>
</dbReference>
<keyword evidence="4" id="KW-1185">Reference proteome</keyword>
<dbReference type="PROSITE" id="PS50975">
    <property type="entry name" value="ATP_GRASP"/>
    <property type="match status" value="1"/>
</dbReference>
<dbReference type="Gene3D" id="3.30.1490.20">
    <property type="entry name" value="ATP-grasp fold, A domain"/>
    <property type="match status" value="1"/>
</dbReference>
<dbReference type="AlphaFoldDB" id="A0A8H7MJI6"/>
<accession>A0A8H7MJI6</accession>
<feature type="domain" description="ATP-grasp" evidence="2">
    <location>
        <begin position="2"/>
        <end position="81"/>
    </location>
</feature>
<reference evidence="3" key="2">
    <citation type="submission" date="2020-09" db="EMBL/GenBank/DDBJ databases">
        <title>Reference genome assembly for Australian Ascochyta lentis isolate Al4.</title>
        <authorList>
            <person name="Lee R.C."/>
            <person name="Farfan-Caceres L.M."/>
            <person name="Debler J.W."/>
            <person name="Williams A.H."/>
            <person name="Henares B.M."/>
        </authorList>
    </citation>
    <scope>NUCLEOTIDE SEQUENCE</scope>
    <source>
        <strain evidence="3">Al4</strain>
    </source>
</reference>
<evidence type="ECO:0000259" key="2">
    <source>
        <dbReference type="PROSITE" id="PS50975"/>
    </source>
</evidence>
<evidence type="ECO:0000313" key="3">
    <source>
        <dbReference type="EMBL" id="KAF9697090.1"/>
    </source>
</evidence>
<dbReference type="OrthoDB" id="422362at2759"/>
<dbReference type="Gene3D" id="3.30.470.20">
    <property type="entry name" value="ATP-grasp fold, B domain"/>
    <property type="match status" value="1"/>
</dbReference>
<keyword evidence="1" id="KW-0067">ATP-binding</keyword>
<comment type="caution">
    <text evidence="3">The sequence shown here is derived from an EMBL/GenBank/DDBJ whole genome shotgun (WGS) entry which is preliminary data.</text>
</comment>
<dbReference type="SUPFAM" id="SSF56059">
    <property type="entry name" value="Glutathione synthetase ATP-binding domain-like"/>
    <property type="match status" value="1"/>
</dbReference>
<dbReference type="GO" id="GO:0005524">
    <property type="term" value="F:ATP binding"/>
    <property type="evidence" value="ECO:0007669"/>
    <property type="project" value="UniProtKB-UniRule"/>
</dbReference>
<reference evidence="3" key="1">
    <citation type="submission" date="2018-12" db="EMBL/GenBank/DDBJ databases">
        <authorList>
            <person name="Syme R.A."/>
            <person name="Farfan-Caceres L."/>
            <person name="Lichtenzveig J."/>
        </authorList>
    </citation>
    <scope>NUCLEOTIDE SEQUENCE</scope>
    <source>
        <strain evidence="3">Al4</strain>
    </source>
</reference>
<keyword evidence="1" id="KW-0547">Nucleotide-binding</keyword>
<dbReference type="InterPro" id="IPR013815">
    <property type="entry name" value="ATP_grasp_subdomain_1"/>
</dbReference>